<keyword evidence="3" id="KW-1185">Reference proteome</keyword>
<proteinExistence type="predicted"/>
<evidence type="ECO:0000313" key="2">
    <source>
        <dbReference type="EMBL" id="TMS35594.1"/>
    </source>
</evidence>
<dbReference type="Pfam" id="PF00646">
    <property type="entry name" value="F-box"/>
    <property type="match status" value="1"/>
</dbReference>
<feature type="domain" description="F-box" evidence="1">
    <location>
        <begin position="1"/>
        <end position="43"/>
    </location>
</feature>
<dbReference type="EMBL" id="AZBU02000001">
    <property type="protein sequence ID" value="TMS35594.1"/>
    <property type="molecule type" value="Genomic_DNA"/>
</dbReference>
<dbReference type="InterPro" id="IPR001810">
    <property type="entry name" value="F-box_dom"/>
</dbReference>
<organism evidence="2 3">
    <name type="scientific">Steinernema carpocapsae</name>
    <name type="common">Entomopathogenic nematode</name>
    <dbReference type="NCBI Taxonomy" id="34508"/>
    <lineage>
        <taxon>Eukaryota</taxon>
        <taxon>Metazoa</taxon>
        <taxon>Ecdysozoa</taxon>
        <taxon>Nematoda</taxon>
        <taxon>Chromadorea</taxon>
        <taxon>Rhabditida</taxon>
        <taxon>Tylenchina</taxon>
        <taxon>Panagrolaimomorpha</taxon>
        <taxon>Strongyloidoidea</taxon>
        <taxon>Steinernematidae</taxon>
        <taxon>Steinernema</taxon>
    </lineage>
</organism>
<gene>
    <name evidence="2" type="ORF">L596_002963</name>
</gene>
<dbReference type="SMART" id="SM00256">
    <property type="entry name" value="FBOX"/>
    <property type="match status" value="1"/>
</dbReference>
<dbReference type="PROSITE" id="PS50181">
    <property type="entry name" value="FBOX"/>
    <property type="match status" value="1"/>
</dbReference>
<evidence type="ECO:0000259" key="1">
    <source>
        <dbReference type="PROSITE" id="PS50181"/>
    </source>
</evidence>
<sequence>MLPNNLLLKVFDNLGDDTLFECRKVNRQFKEAADKTLRDKKRFAVQIHVEKDKDVVFRNFYTKLREIPSATIQAHLKDIQEGKKDPVEYLPRFITVGELHLDARFLSCARIGETVKILKTEGIQALSKVSLTWHKQQLNMFSLMKLIERAPLKALDLNWYDGGRVTSNAKYFATCLAFLKNVGSKLSYSLFVRGPFSVAEMIDVMCKNAVHCPKASFLLNKTRINAGDGSIAIRHFIESLRDNKRFCKVEIKSMHGSLSLPIGDATRGFNGSFTFTRNGEEKIGNVEFDYEHTGFEYSKAIIRSYEV</sequence>
<evidence type="ECO:0000313" key="3">
    <source>
        <dbReference type="Proteomes" id="UP000298663"/>
    </source>
</evidence>
<protein>
    <recommendedName>
        <fullName evidence="1">F-box domain-containing protein</fullName>
    </recommendedName>
</protein>
<dbReference type="Proteomes" id="UP000298663">
    <property type="component" value="Unassembled WGS sequence"/>
</dbReference>
<reference evidence="2 3" key="2">
    <citation type="journal article" date="2019" name="G3 (Bethesda)">
        <title>Hybrid Assembly of the Genome of the Entomopathogenic Nematode Steinernema carpocapsae Identifies the X-Chromosome.</title>
        <authorList>
            <person name="Serra L."/>
            <person name="Macchietto M."/>
            <person name="Macias-Munoz A."/>
            <person name="McGill C.J."/>
            <person name="Rodriguez I.M."/>
            <person name="Rodriguez B."/>
            <person name="Murad R."/>
            <person name="Mortazavi A."/>
        </authorList>
    </citation>
    <scope>NUCLEOTIDE SEQUENCE [LARGE SCALE GENOMIC DNA]</scope>
    <source>
        <strain evidence="2 3">ALL</strain>
    </source>
</reference>
<name>A0A4U8URN7_STECR</name>
<comment type="caution">
    <text evidence="2">The sequence shown here is derived from an EMBL/GenBank/DDBJ whole genome shotgun (WGS) entry which is preliminary data.</text>
</comment>
<reference evidence="2 3" key="1">
    <citation type="journal article" date="2015" name="Genome Biol.">
        <title>Comparative genomics of Steinernema reveals deeply conserved gene regulatory networks.</title>
        <authorList>
            <person name="Dillman A.R."/>
            <person name="Macchietto M."/>
            <person name="Porter C.F."/>
            <person name="Rogers A."/>
            <person name="Williams B."/>
            <person name="Antoshechkin I."/>
            <person name="Lee M.M."/>
            <person name="Goodwin Z."/>
            <person name="Lu X."/>
            <person name="Lewis E.E."/>
            <person name="Goodrich-Blair H."/>
            <person name="Stock S.P."/>
            <person name="Adams B.J."/>
            <person name="Sternberg P.W."/>
            <person name="Mortazavi A."/>
        </authorList>
    </citation>
    <scope>NUCLEOTIDE SEQUENCE [LARGE SCALE GENOMIC DNA]</scope>
    <source>
        <strain evidence="2 3">ALL</strain>
    </source>
</reference>
<dbReference type="AlphaFoldDB" id="A0A4U8URN7"/>
<accession>A0A4U8URN7</accession>